<sequence>MITETLSYVIGFTAQILFSSRTLYQWLSSEKQKKVVAPRFFWQLSLLASFLLFIYGYLRNDFAIMLGQSLTYFIYIRNIQLAQQWKKFPVFLRWFLVIFPFLIVLYYYNNNTLDLNKLIFNNDMSDILFALGIISQVLFTSRFIYQWLYSEKKRTSSLPLVFWIISLSGSILILIYGLLRIDPVLILGHIFGIFIYSRNIYLLSLKPC</sequence>
<feature type="transmembrane region" description="Helical" evidence="1">
    <location>
        <begin position="36"/>
        <end position="56"/>
    </location>
</feature>
<dbReference type="AlphaFoldDB" id="A0A1H3YDA8"/>
<dbReference type="InterPro" id="IPR011499">
    <property type="entry name" value="Lipid_A_biosynth_N"/>
</dbReference>
<keyword evidence="1" id="KW-0472">Membrane</keyword>
<dbReference type="GO" id="GO:0009245">
    <property type="term" value="P:lipid A biosynthetic process"/>
    <property type="evidence" value="ECO:0007669"/>
    <property type="project" value="InterPro"/>
</dbReference>
<dbReference type="GO" id="GO:0016020">
    <property type="term" value="C:membrane"/>
    <property type="evidence" value="ECO:0007669"/>
    <property type="project" value="GOC"/>
</dbReference>
<evidence type="ECO:0000313" key="3">
    <source>
        <dbReference type="EMBL" id="SEA09620.1"/>
    </source>
</evidence>
<dbReference type="RefSeq" id="WP_394330494.1">
    <property type="nucleotide sequence ID" value="NZ_FNQF01000003.1"/>
</dbReference>
<organism evidence="3 4">
    <name type="scientific">Psychroflexus halocasei</name>
    <dbReference type="NCBI Taxonomy" id="908615"/>
    <lineage>
        <taxon>Bacteria</taxon>
        <taxon>Pseudomonadati</taxon>
        <taxon>Bacteroidota</taxon>
        <taxon>Flavobacteriia</taxon>
        <taxon>Flavobacteriales</taxon>
        <taxon>Flavobacteriaceae</taxon>
        <taxon>Psychroflexus</taxon>
    </lineage>
</organism>
<keyword evidence="1" id="KW-1133">Transmembrane helix</keyword>
<feature type="transmembrane region" description="Helical" evidence="1">
    <location>
        <begin position="128"/>
        <end position="148"/>
    </location>
</feature>
<feature type="transmembrane region" description="Helical" evidence="1">
    <location>
        <begin position="91"/>
        <end position="108"/>
    </location>
</feature>
<gene>
    <name evidence="3" type="ORF">SAMN05421540_103112</name>
</gene>
<feature type="domain" description="Lipid A biosynthesis N-terminal" evidence="2">
    <location>
        <begin position="131"/>
        <end position="202"/>
    </location>
</feature>
<dbReference type="GO" id="GO:0008915">
    <property type="term" value="F:lipid-A-disaccharide synthase activity"/>
    <property type="evidence" value="ECO:0007669"/>
    <property type="project" value="InterPro"/>
</dbReference>
<dbReference type="STRING" id="908615.SAMN05421540_103112"/>
<proteinExistence type="predicted"/>
<dbReference type="EMBL" id="FNQF01000003">
    <property type="protein sequence ID" value="SEA09620.1"/>
    <property type="molecule type" value="Genomic_DNA"/>
</dbReference>
<feature type="domain" description="Lipid A biosynthesis N-terminal" evidence="2">
    <location>
        <begin position="10"/>
        <end position="81"/>
    </location>
</feature>
<keyword evidence="1" id="KW-0812">Transmembrane</keyword>
<evidence type="ECO:0000313" key="4">
    <source>
        <dbReference type="Proteomes" id="UP000198820"/>
    </source>
</evidence>
<feature type="transmembrane region" description="Helical" evidence="1">
    <location>
        <begin position="160"/>
        <end position="179"/>
    </location>
</feature>
<dbReference type="Pfam" id="PF07578">
    <property type="entry name" value="LAB_N"/>
    <property type="match status" value="2"/>
</dbReference>
<feature type="transmembrane region" description="Helical" evidence="1">
    <location>
        <begin position="6"/>
        <end position="24"/>
    </location>
</feature>
<dbReference type="SMART" id="SM01259">
    <property type="entry name" value="LAB_N"/>
    <property type="match status" value="2"/>
</dbReference>
<feature type="transmembrane region" description="Helical" evidence="1">
    <location>
        <begin position="185"/>
        <end position="203"/>
    </location>
</feature>
<name>A0A1H3YDA8_9FLAO</name>
<keyword evidence="4" id="KW-1185">Reference proteome</keyword>
<reference evidence="3 4" key="1">
    <citation type="submission" date="2016-10" db="EMBL/GenBank/DDBJ databases">
        <authorList>
            <person name="de Groot N.N."/>
        </authorList>
    </citation>
    <scope>NUCLEOTIDE SEQUENCE [LARGE SCALE GENOMIC DNA]</scope>
    <source>
        <strain evidence="3 4">DSM 23581</strain>
    </source>
</reference>
<dbReference type="Proteomes" id="UP000198820">
    <property type="component" value="Unassembled WGS sequence"/>
</dbReference>
<protein>
    <submittedName>
        <fullName evidence="3">Lipid A Biosynthesis N-terminal domain-containing protein</fullName>
    </submittedName>
</protein>
<evidence type="ECO:0000256" key="1">
    <source>
        <dbReference type="SAM" id="Phobius"/>
    </source>
</evidence>
<evidence type="ECO:0000259" key="2">
    <source>
        <dbReference type="SMART" id="SM01259"/>
    </source>
</evidence>
<accession>A0A1H3YDA8</accession>
<dbReference type="Gene3D" id="1.20.1280.290">
    <property type="match status" value="2"/>
</dbReference>